<organism evidence="1 2">
    <name type="scientific">Podila minutissima</name>
    <dbReference type="NCBI Taxonomy" id="64525"/>
    <lineage>
        <taxon>Eukaryota</taxon>
        <taxon>Fungi</taxon>
        <taxon>Fungi incertae sedis</taxon>
        <taxon>Mucoromycota</taxon>
        <taxon>Mortierellomycotina</taxon>
        <taxon>Mortierellomycetes</taxon>
        <taxon>Mortierellales</taxon>
        <taxon>Mortierellaceae</taxon>
        <taxon>Podila</taxon>
    </lineage>
</organism>
<keyword evidence="2" id="KW-1185">Reference proteome</keyword>
<sequence length="591" mass="68036">MATRSRTPAPLTSLERAHARQGLNSWCTRTWHEFYGDFSRQIVLPDDAIDRPLDYSAQFTTLVSISRFLSDKLSWIEDRQTYWTLQIFDILFPVEDPVLSSQAHKDALRTAKIQVRKTLVAWRAMISQTECDSKEDSAYEEEDDVLPDAILDIFEERFASLDSPRSIMHVIPWRPRDGREHRQQVWDRLQPMVTECASWKDSLSTKAQTKLAALPLPSTQPSLPSTPATKPPPMFSEATTPEFFKVMDTTDTFRPLATRTRTPAPLTNLERAHARQGSESWRTRISREFETKFCIPIQTVLPDSVIDSLLEESAQFTTSESISQYLYNKVDWHFCQKYWCLDIFDILFRVEDPISMTPFHQATLTTAKAQVRETLVAWGTETVKTDRKHVWDELGFNVAEQLLLSDADLGIIEERFTGLDGPYFVYPLTAWSTWDALEHYRQVWELLRPMVMQCATVKLYITKVNAKYVPSPSLSLSPPTTLSPGFIPQITAKIPSTAATTNENIQENRSGTEATNEQAMKSLRVWRCRTYKSDYRAHNNIFNVEAVMPNSVIEQLADQRAKIKTANMIPSIVQWKPQQQRYLQEIYEILC</sequence>
<evidence type="ECO:0000313" key="2">
    <source>
        <dbReference type="Proteomes" id="UP000696485"/>
    </source>
</evidence>
<dbReference type="Proteomes" id="UP000696485">
    <property type="component" value="Unassembled WGS sequence"/>
</dbReference>
<reference evidence="1" key="1">
    <citation type="journal article" date="2020" name="Fungal Divers.">
        <title>Resolving the Mortierellaceae phylogeny through synthesis of multi-gene phylogenetics and phylogenomics.</title>
        <authorList>
            <person name="Vandepol N."/>
            <person name="Liber J."/>
            <person name="Desiro A."/>
            <person name="Na H."/>
            <person name="Kennedy M."/>
            <person name="Barry K."/>
            <person name="Grigoriev I.V."/>
            <person name="Miller A.N."/>
            <person name="O'Donnell K."/>
            <person name="Stajich J.E."/>
            <person name="Bonito G."/>
        </authorList>
    </citation>
    <scope>NUCLEOTIDE SEQUENCE</scope>
    <source>
        <strain evidence="1">NVP1</strain>
    </source>
</reference>
<protein>
    <submittedName>
        <fullName evidence="1">Uncharacterized protein</fullName>
    </submittedName>
</protein>
<proteinExistence type="predicted"/>
<name>A0A9P5SGJ9_9FUNG</name>
<accession>A0A9P5SGJ9</accession>
<dbReference type="AlphaFoldDB" id="A0A9P5SGJ9"/>
<dbReference type="EMBL" id="JAAAUY010000765">
    <property type="protein sequence ID" value="KAF9326573.1"/>
    <property type="molecule type" value="Genomic_DNA"/>
</dbReference>
<evidence type="ECO:0000313" key="1">
    <source>
        <dbReference type="EMBL" id="KAF9326573.1"/>
    </source>
</evidence>
<comment type="caution">
    <text evidence="1">The sequence shown here is derived from an EMBL/GenBank/DDBJ whole genome shotgun (WGS) entry which is preliminary data.</text>
</comment>
<gene>
    <name evidence="1" type="ORF">BG006_010023</name>
</gene>